<keyword evidence="4" id="KW-1185">Reference proteome</keyword>
<dbReference type="Gene3D" id="3.40.50.1110">
    <property type="entry name" value="SGNH hydrolase"/>
    <property type="match status" value="1"/>
</dbReference>
<dbReference type="InParanoid" id="A0A1S3JEB3"/>
<dbReference type="PANTHER" id="PTHR15010">
    <property type="entry name" value="ACYLOXYACYL HYDROLASE"/>
    <property type="match status" value="1"/>
</dbReference>
<proteinExistence type="predicted"/>
<feature type="signal peptide" evidence="2">
    <location>
        <begin position="1"/>
        <end position="21"/>
    </location>
</feature>
<evidence type="ECO:0000256" key="2">
    <source>
        <dbReference type="SAM" id="SignalP"/>
    </source>
</evidence>
<dbReference type="Pfam" id="PF20825">
    <property type="entry name" value="Saposin"/>
    <property type="match status" value="1"/>
</dbReference>
<dbReference type="SUPFAM" id="SSF52266">
    <property type="entry name" value="SGNH hydrolase"/>
    <property type="match status" value="1"/>
</dbReference>
<dbReference type="GO" id="GO:0009104">
    <property type="term" value="P:lipopolysaccharide catabolic process"/>
    <property type="evidence" value="ECO:0007669"/>
    <property type="project" value="TreeGrafter"/>
</dbReference>
<dbReference type="Pfam" id="PF00657">
    <property type="entry name" value="Lipase_GDSL"/>
    <property type="match status" value="1"/>
</dbReference>
<feature type="domain" description="Saposin B-type" evidence="3">
    <location>
        <begin position="33"/>
        <end position="112"/>
    </location>
</feature>
<evidence type="ECO:0000256" key="1">
    <source>
        <dbReference type="ARBA" id="ARBA00023157"/>
    </source>
</evidence>
<dbReference type="SMART" id="SM00741">
    <property type="entry name" value="SapB"/>
    <property type="match status" value="1"/>
</dbReference>
<evidence type="ECO:0000313" key="4">
    <source>
        <dbReference type="Proteomes" id="UP000085678"/>
    </source>
</evidence>
<dbReference type="Proteomes" id="UP000085678">
    <property type="component" value="Unplaced"/>
</dbReference>
<dbReference type="OrthoDB" id="14839at2759"/>
<gene>
    <name evidence="5" type="primary">LOC106172532</name>
</gene>
<dbReference type="GO" id="GO:0005509">
    <property type="term" value="F:calcium ion binding"/>
    <property type="evidence" value="ECO:0007669"/>
    <property type="project" value="TreeGrafter"/>
</dbReference>
<dbReference type="InterPro" id="IPR036514">
    <property type="entry name" value="SGNH_hydro_sf"/>
</dbReference>
<keyword evidence="5" id="KW-0378">Hydrolase</keyword>
<dbReference type="AlphaFoldDB" id="A0A1S3JEB3"/>
<dbReference type="InterPro" id="IPR001087">
    <property type="entry name" value="GDSL"/>
</dbReference>
<protein>
    <submittedName>
        <fullName evidence="5">Acyloxyacyl hydrolase</fullName>
    </submittedName>
</protein>
<evidence type="ECO:0000313" key="5">
    <source>
        <dbReference type="RefSeq" id="XP_013408747.1"/>
    </source>
</evidence>
<dbReference type="SUPFAM" id="SSF47862">
    <property type="entry name" value="Saposin"/>
    <property type="match status" value="1"/>
</dbReference>
<dbReference type="PROSITE" id="PS50015">
    <property type="entry name" value="SAP_B"/>
    <property type="match status" value="1"/>
</dbReference>
<evidence type="ECO:0000259" key="3">
    <source>
        <dbReference type="PROSITE" id="PS50015"/>
    </source>
</evidence>
<dbReference type="GeneID" id="106172532"/>
<dbReference type="InterPro" id="IPR039676">
    <property type="entry name" value="AOAH"/>
</dbReference>
<dbReference type="InterPro" id="IPR011001">
    <property type="entry name" value="Saposin-like"/>
</dbReference>
<reference evidence="5" key="1">
    <citation type="submission" date="2025-08" db="UniProtKB">
        <authorList>
            <consortium name="RefSeq"/>
        </authorList>
    </citation>
    <scope>IDENTIFICATION</scope>
    <source>
        <tissue evidence="5">Gonads</tissue>
    </source>
</reference>
<accession>A0A1S3JEB3</accession>
<sequence length="583" mass="66470">MAKGGLFEVCLVLALLPIVNPFFIINEKRGINGGFTCATCTVALGLVEQLAGIHNETVAMSLERLCTYMPLQYQVYCKLGIQYFGPIIIELFENNETPDVICHSLKLCYTEKGSDTCHLFPEPKHGLHKGIKRGQERMKRHLIQTFEKDLANILLRKFDICSLPGLKYLCDYLERIFDEHQPGEDLDGDGFSIISTLRGSSWRGKDCHDLVADYHPGARPVDSDRKRDSNCNGIYGVDPESGQPYEDKFCSETGSIGVVTLGDSVGAHFHAPPQWFTPSEITKDTFANLSFVIENEGDWPQLSASTGYKNISWPIISGPTRSVYHRLKLRNRCNHRDYNNLAVNGANSFDLQKYQKRFKRHIQRDQPALVILELVGNDVCNHYPDTLKHMTTTEDMQKNINGTLHYLASQLPKGSHLLMIGMADGRFLYKYLHERYHPIGQYKKDVTYPDLYKWFSCLQVTPCQGWLSTNSTLRDLTSQRSKELSQVMKDMAKQYNHTYPNFDIGYIDCPIGQLFVEWEKTHGPGTGWQLIEPVDGFHPNQMANAMFSDIVWDYLERNLPGFLGKENPHNEEILKIFKDQGGY</sequence>
<dbReference type="GO" id="GO:0050528">
    <property type="term" value="F:acyloxyacyl hydrolase activity"/>
    <property type="evidence" value="ECO:0007669"/>
    <property type="project" value="InterPro"/>
</dbReference>
<dbReference type="RefSeq" id="XP_013408747.1">
    <property type="nucleotide sequence ID" value="XM_013553293.1"/>
</dbReference>
<organism evidence="4 5">
    <name type="scientific">Lingula anatina</name>
    <name type="common">Brachiopod</name>
    <name type="synonym">Lingula unguis</name>
    <dbReference type="NCBI Taxonomy" id="7574"/>
    <lineage>
        <taxon>Eukaryota</taxon>
        <taxon>Metazoa</taxon>
        <taxon>Spiralia</taxon>
        <taxon>Lophotrochozoa</taxon>
        <taxon>Brachiopoda</taxon>
        <taxon>Linguliformea</taxon>
        <taxon>Lingulata</taxon>
        <taxon>Lingulida</taxon>
        <taxon>Linguloidea</taxon>
        <taxon>Lingulidae</taxon>
        <taxon>Lingula</taxon>
    </lineage>
</organism>
<dbReference type="OMA" id="PFCHLYP"/>
<keyword evidence="2" id="KW-0732">Signal</keyword>
<keyword evidence="1" id="KW-1015">Disulfide bond</keyword>
<name>A0A1S3JEB3_LINAN</name>
<feature type="chain" id="PRO_5010237349" evidence="2">
    <location>
        <begin position="22"/>
        <end position="583"/>
    </location>
</feature>
<dbReference type="Gene3D" id="1.10.225.10">
    <property type="entry name" value="Saposin-like"/>
    <property type="match status" value="1"/>
</dbReference>
<dbReference type="KEGG" id="lak:106172532"/>
<dbReference type="PANTHER" id="PTHR15010:SF0">
    <property type="entry name" value="ACYLOXYACYL HYDROLASE"/>
    <property type="match status" value="1"/>
</dbReference>
<dbReference type="InterPro" id="IPR008139">
    <property type="entry name" value="SaposinB_dom"/>
</dbReference>
<dbReference type="InterPro" id="IPR048593">
    <property type="entry name" value="AOAH_Saposin_N"/>
</dbReference>